<gene>
    <name evidence="1" type="ORF">H8S77_15385</name>
</gene>
<proteinExistence type="predicted"/>
<protein>
    <submittedName>
        <fullName evidence="1">Uncharacterized protein</fullName>
    </submittedName>
</protein>
<sequence length="65" mass="7325">MNDRLEYLIQLQEANLQISANNNVLLQRILAGMDEGNAFNRGVAENVTAYYAIQAIEKARNNMPD</sequence>
<evidence type="ECO:0000313" key="1">
    <source>
        <dbReference type="EMBL" id="MBC5644263.1"/>
    </source>
</evidence>
<accession>A0ABR7E524</accession>
<dbReference type="EMBL" id="JACOOI010000016">
    <property type="protein sequence ID" value="MBC5644263.1"/>
    <property type="molecule type" value="Genomic_DNA"/>
</dbReference>
<organism evidence="1 2">
    <name type="scientific">Parabacteroides segnis</name>
    <dbReference type="NCBI Taxonomy" id="2763058"/>
    <lineage>
        <taxon>Bacteria</taxon>
        <taxon>Pseudomonadati</taxon>
        <taxon>Bacteroidota</taxon>
        <taxon>Bacteroidia</taxon>
        <taxon>Bacteroidales</taxon>
        <taxon>Tannerellaceae</taxon>
        <taxon>Parabacteroides</taxon>
    </lineage>
</organism>
<dbReference type="Proteomes" id="UP000644010">
    <property type="component" value="Unassembled WGS sequence"/>
</dbReference>
<evidence type="ECO:0000313" key="2">
    <source>
        <dbReference type="Proteomes" id="UP000644010"/>
    </source>
</evidence>
<reference evidence="1 2" key="1">
    <citation type="submission" date="2020-08" db="EMBL/GenBank/DDBJ databases">
        <title>Genome public.</title>
        <authorList>
            <person name="Liu C."/>
            <person name="Sun Q."/>
        </authorList>
    </citation>
    <scope>NUCLEOTIDE SEQUENCE [LARGE SCALE GENOMIC DNA]</scope>
    <source>
        <strain evidence="1 2">BX2</strain>
    </source>
</reference>
<comment type="caution">
    <text evidence="1">The sequence shown here is derived from an EMBL/GenBank/DDBJ whole genome shotgun (WGS) entry which is preliminary data.</text>
</comment>
<keyword evidence="2" id="KW-1185">Reference proteome</keyword>
<name>A0ABR7E524_9BACT</name>